<dbReference type="Gramene" id="ORUFI12G03650.2">
    <property type="protein sequence ID" value="ORUFI12G03650.2"/>
    <property type="gene ID" value="ORUFI12G03650"/>
</dbReference>
<dbReference type="HOGENOM" id="CLU_146321_0_0_1"/>
<keyword evidence="3" id="KW-1185">Reference proteome</keyword>
<feature type="region of interest" description="Disordered" evidence="1">
    <location>
        <begin position="1"/>
        <end position="62"/>
    </location>
</feature>
<organism evidence="2 3">
    <name type="scientific">Oryza rufipogon</name>
    <name type="common">Brownbeard rice</name>
    <name type="synonym">Asian wild rice</name>
    <dbReference type="NCBI Taxonomy" id="4529"/>
    <lineage>
        <taxon>Eukaryota</taxon>
        <taxon>Viridiplantae</taxon>
        <taxon>Streptophyta</taxon>
        <taxon>Embryophyta</taxon>
        <taxon>Tracheophyta</taxon>
        <taxon>Spermatophyta</taxon>
        <taxon>Magnoliopsida</taxon>
        <taxon>Liliopsida</taxon>
        <taxon>Poales</taxon>
        <taxon>Poaceae</taxon>
        <taxon>BOP clade</taxon>
        <taxon>Oryzoideae</taxon>
        <taxon>Oryzeae</taxon>
        <taxon>Oryzinae</taxon>
        <taxon>Oryza</taxon>
    </lineage>
</organism>
<dbReference type="EnsemblPlants" id="ORUFI12G03650.2">
    <property type="protein sequence ID" value="ORUFI12G03650.2"/>
    <property type="gene ID" value="ORUFI12G03650"/>
</dbReference>
<accession>A0A0E0RDX0</accession>
<feature type="compositionally biased region" description="Polar residues" evidence="1">
    <location>
        <begin position="1"/>
        <end position="11"/>
    </location>
</feature>
<reference evidence="3" key="1">
    <citation type="submission" date="2013-06" db="EMBL/GenBank/DDBJ databases">
        <authorList>
            <person name="Zhao Q."/>
        </authorList>
    </citation>
    <scope>NUCLEOTIDE SEQUENCE</scope>
    <source>
        <strain evidence="3">cv. W1943</strain>
    </source>
</reference>
<feature type="region of interest" description="Disordered" evidence="1">
    <location>
        <begin position="114"/>
        <end position="150"/>
    </location>
</feature>
<sequence length="150" mass="16279">MTDQEPATGSIRQAGADLTRGVGDSARGGEAAQGRPSVFSTAAAREEEREEETTPTFVARTADRRRRETCFLLSDGNQQRGAEIRAQGQPKSGRCDPVASSCPLFSHTRAHLAGLSSTHGMKERATRQVVSEREKSSMGEEAAKRQQHPR</sequence>
<feature type="region of interest" description="Disordered" evidence="1">
    <location>
        <begin position="74"/>
        <end position="95"/>
    </location>
</feature>
<reference evidence="2" key="2">
    <citation type="submission" date="2015-06" db="UniProtKB">
        <authorList>
            <consortium name="EnsemblPlants"/>
        </authorList>
    </citation>
    <scope>IDENTIFICATION</scope>
</reference>
<protein>
    <submittedName>
        <fullName evidence="2">Uncharacterized protein</fullName>
    </submittedName>
</protein>
<evidence type="ECO:0000256" key="1">
    <source>
        <dbReference type="SAM" id="MobiDB-lite"/>
    </source>
</evidence>
<dbReference type="AlphaFoldDB" id="A0A0E0RDX0"/>
<evidence type="ECO:0000313" key="2">
    <source>
        <dbReference type="EnsemblPlants" id="ORUFI12G03650.2"/>
    </source>
</evidence>
<dbReference type="Proteomes" id="UP000008022">
    <property type="component" value="Unassembled WGS sequence"/>
</dbReference>
<name>A0A0E0RDX0_ORYRU</name>
<feature type="compositionally biased region" description="Basic and acidic residues" evidence="1">
    <location>
        <begin position="120"/>
        <end position="144"/>
    </location>
</feature>
<proteinExistence type="predicted"/>
<evidence type="ECO:0000313" key="3">
    <source>
        <dbReference type="Proteomes" id="UP000008022"/>
    </source>
</evidence>